<keyword evidence="2" id="KW-0863">Zinc-finger</keyword>
<evidence type="ECO:0000313" key="7">
    <source>
        <dbReference type="Proteomes" id="UP000214365"/>
    </source>
</evidence>
<dbReference type="InterPro" id="IPR041981">
    <property type="entry name" value="ZZZ3_ZZ"/>
</dbReference>
<feature type="domain" description="ZZ-type" evidence="5">
    <location>
        <begin position="193"/>
        <end position="239"/>
    </location>
</feature>
<dbReference type="CDD" id="cd02341">
    <property type="entry name" value="ZZ_ZZZ3"/>
    <property type="match status" value="1"/>
</dbReference>
<dbReference type="OrthoDB" id="661148at2759"/>
<dbReference type="Pfam" id="PF16158">
    <property type="entry name" value="N_BRCA1_IG"/>
    <property type="match status" value="1"/>
</dbReference>
<protein>
    <recommendedName>
        <fullName evidence="5">ZZ-type domain-containing protein</fullName>
    </recommendedName>
</protein>
<evidence type="ECO:0000313" key="6">
    <source>
        <dbReference type="EMBL" id="OKL62980.1"/>
    </source>
</evidence>
<feature type="compositionally biased region" description="Polar residues" evidence="4">
    <location>
        <begin position="687"/>
        <end position="709"/>
    </location>
</feature>
<sequence length="753" mass="82595">MPAMAAVAAPPAPPVGPDTLITIKILQNGSLNRRLKMPLRDLGARVFPQKIRQFLSVPPTETLVLERYSDSFANYILLDSENPAVYKQLYRAAKAKLKLRIKATTTSQTLPAVSDNSQSQEPSHQPYRYLETVLSSSASPTNTVSNDDLVSRVSTNIDSQSTQTMTSPLLSQSMLEEKQRAYPFRFPNSNHPSSMYCIDCNNCGGSILGEHYHCSICDGGDYDLCSACVDAGVSCPGEDHWLLKRLVQNGVIINSTTETIAPKRLRSSPSAVPTDNTAPAEEPKIEDKETVVENTKNVVEEPVQEKLAANERTCNACFRQFSETTMRIVGVRHKCMTCPDWDYCWSCMKTAEHSHPQHRFVPIYESISEPSYDQEVHYGIYCDGPLCRNKSSVTYITGVRYKCAICHDTDFCAACEALPNSTHNRTHPLIKLRTPVRNVSVSTMGGDGLGGQSILMGDRSPPVPPSFVDAATSNSISTVVEAPSVVEKVETEEAQEEVHEEMHEEAKEDAPQADETPATPVIETAPTSSKANLAGDYSAYFMRDTIPDGTSMASSHVFEQTWTLYNPGPSTWPVGTSVRFVGGDAMFNVNTEHPSSAVALAEAMSSNETTHPIAPSDSANFSVTLKSPRRLGTSISYWRLKLPNGTPFGHKLWCDIKVVDEPKESETPLAGSNMVFPKLEKESPVSSIHQALSHSSTPAFTAPVSNTDEQGILEDVESLTLEDVESDDDGFLTDEEYDILDASDQESFSEKHI</sequence>
<evidence type="ECO:0000256" key="1">
    <source>
        <dbReference type="ARBA" id="ARBA00022723"/>
    </source>
</evidence>
<dbReference type="PANTHER" id="PTHR20930:SF0">
    <property type="entry name" value="PROTEIN ILRUN"/>
    <property type="match status" value="1"/>
</dbReference>
<dbReference type="RefSeq" id="XP_020123101.1">
    <property type="nucleotide sequence ID" value="XM_020261799.1"/>
</dbReference>
<evidence type="ECO:0000256" key="2">
    <source>
        <dbReference type="ARBA" id="ARBA00022771"/>
    </source>
</evidence>
<dbReference type="AlphaFoldDB" id="A0A1Q5QAN3"/>
<dbReference type="STRING" id="1441469.A0A1Q5QAN3"/>
<feature type="region of interest" description="Disordered" evidence="4">
    <location>
        <begin position="687"/>
        <end position="712"/>
    </location>
</feature>
<dbReference type="Gene3D" id="3.30.60.90">
    <property type="match status" value="3"/>
</dbReference>
<comment type="caution">
    <text evidence="6">The sequence shown here is derived from an EMBL/GenBank/DDBJ whole genome shotgun (WGS) entry which is preliminary data.</text>
</comment>
<dbReference type="InterPro" id="IPR043145">
    <property type="entry name" value="Znf_ZZ_sf"/>
</dbReference>
<dbReference type="SUPFAM" id="SSF57850">
    <property type="entry name" value="RING/U-box"/>
    <property type="match status" value="3"/>
</dbReference>
<evidence type="ECO:0000259" key="5">
    <source>
        <dbReference type="SMART" id="SM00291"/>
    </source>
</evidence>
<keyword evidence="3" id="KW-0862">Zinc</keyword>
<dbReference type="CDD" id="cd14947">
    <property type="entry name" value="NBR1_like"/>
    <property type="match status" value="1"/>
</dbReference>
<dbReference type="Pfam" id="PF00569">
    <property type="entry name" value="ZZ"/>
    <property type="match status" value="1"/>
</dbReference>
<dbReference type="PANTHER" id="PTHR20930">
    <property type="entry name" value="OVARIAN CARCINOMA ANTIGEN CA125-RELATED"/>
    <property type="match status" value="1"/>
</dbReference>
<reference evidence="6 7" key="1">
    <citation type="submission" date="2015-06" db="EMBL/GenBank/DDBJ databases">
        <title>Talaromyces atroroseus IBT 11181 draft genome.</title>
        <authorList>
            <person name="Rasmussen K.B."/>
            <person name="Rasmussen S."/>
            <person name="Petersen B."/>
            <person name="Sicheritz-Ponten T."/>
            <person name="Mortensen U.H."/>
            <person name="Thrane U."/>
        </authorList>
    </citation>
    <scope>NUCLEOTIDE SEQUENCE [LARGE SCALE GENOMIC DNA]</scope>
    <source>
        <strain evidence="6 7">IBT 11181</strain>
    </source>
</reference>
<evidence type="ECO:0000256" key="3">
    <source>
        <dbReference type="ARBA" id="ARBA00022833"/>
    </source>
</evidence>
<dbReference type="Gene3D" id="2.60.40.10">
    <property type="entry name" value="Immunoglobulins"/>
    <property type="match status" value="1"/>
</dbReference>
<feature type="compositionally biased region" description="Polar residues" evidence="4">
    <location>
        <begin position="267"/>
        <end position="277"/>
    </location>
</feature>
<dbReference type="InterPro" id="IPR032350">
    <property type="entry name" value="Nbr1_FW"/>
</dbReference>
<feature type="domain" description="ZZ-type" evidence="5">
    <location>
        <begin position="376"/>
        <end position="428"/>
    </location>
</feature>
<dbReference type="GO" id="GO:0008270">
    <property type="term" value="F:zinc ion binding"/>
    <property type="evidence" value="ECO:0007669"/>
    <property type="project" value="UniProtKB-KW"/>
</dbReference>
<evidence type="ECO:0000256" key="4">
    <source>
        <dbReference type="SAM" id="MobiDB-lite"/>
    </source>
</evidence>
<organism evidence="6 7">
    <name type="scientific">Talaromyces atroroseus</name>
    <dbReference type="NCBI Taxonomy" id="1441469"/>
    <lineage>
        <taxon>Eukaryota</taxon>
        <taxon>Fungi</taxon>
        <taxon>Dikarya</taxon>
        <taxon>Ascomycota</taxon>
        <taxon>Pezizomycotina</taxon>
        <taxon>Eurotiomycetes</taxon>
        <taxon>Eurotiomycetidae</taxon>
        <taxon>Eurotiales</taxon>
        <taxon>Trichocomaceae</taxon>
        <taxon>Talaromyces</taxon>
        <taxon>Talaromyces sect. Trachyspermi</taxon>
    </lineage>
</organism>
<dbReference type="SMART" id="SM00291">
    <property type="entry name" value="ZnF_ZZ"/>
    <property type="match status" value="3"/>
</dbReference>
<accession>A0A1Q5QAN3</accession>
<dbReference type="InterPro" id="IPR000433">
    <property type="entry name" value="Znf_ZZ"/>
</dbReference>
<keyword evidence="1" id="KW-0479">Metal-binding</keyword>
<keyword evidence="7" id="KW-1185">Reference proteome</keyword>
<dbReference type="Proteomes" id="UP000214365">
    <property type="component" value="Unassembled WGS sequence"/>
</dbReference>
<feature type="domain" description="ZZ-type" evidence="5">
    <location>
        <begin position="308"/>
        <end position="357"/>
    </location>
</feature>
<gene>
    <name evidence="6" type="ORF">UA08_02066</name>
</gene>
<dbReference type="CDD" id="cd02340">
    <property type="entry name" value="ZZ_NBR1_like"/>
    <property type="match status" value="2"/>
</dbReference>
<dbReference type="EMBL" id="LFMY01000002">
    <property type="protein sequence ID" value="OKL62980.1"/>
    <property type="molecule type" value="Genomic_DNA"/>
</dbReference>
<feature type="region of interest" description="Disordered" evidence="4">
    <location>
        <begin position="503"/>
        <end position="522"/>
    </location>
</feature>
<dbReference type="GeneID" id="31001821"/>
<feature type="region of interest" description="Disordered" evidence="4">
    <location>
        <begin position="266"/>
        <end position="286"/>
    </location>
</feature>
<name>A0A1Q5QAN3_TALAT</name>
<dbReference type="InterPro" id="IPR013783">
    <property type="entry name" value="Ig-like_fold"/>
</dbReference>
<proteinExistence type="predicted"/>